<dbReference type="GO" id="GO:0046491">
    <property type="term" value="P:L-methylmalonyl-CoA metabolic process"/>
    <property type="evidence" value="ECO:0007669"/>
    <property type="project" value="TreeGrafter"/>
</dbReference>
<dbReference type="EMBL" id="UINC01185605">
    <property type="protein sequence ID" value="SVD97395.1"/>
    <property type="molecule type" value="Genomic_DNA"/>
</dbReference>
<evidence type="ECO:0000259" key="2">
    <source>
        <dbReference type="PROSITE" id="PS51819"/>
    </source>
</evidence>
<dbReference type="SUPFAM" id="SSF54593">
    <property type="entry name" value="Glyoxalase/Bleomycin resistance protein/Dihydroxybiphenyl dioxygenase"/>
    <property type="match status" value="1"/>
</dbReference>
<dbReference type="Gene3D" id="3.10.180.10">
    <property type="entry name" value="2,3-Dihydroxybiphenyl 1,2-Dioxygenase, domain 1"/>
    <property type="match status" value="1"/>
</dbReference>
<dbReference type="PROSITE" id="PS51819">
    <property type="entry name" value="VOC"/>
    <property type="match status" value="1"/>
</dbReference>
<dbReference type="InterPro" id="IPR029068">
    <property type="entry name" value="Glyas_Bleomycin-R_OHBP_Dase"/>
</dbReference>
<keyword evidence="1" id="KW-0479">Metal-binding</keyword>
<evidence type="ECO:0000256" key="1">
    <source>
        <dbReference type="ARBA" id="ARBA00022723"/>
    </source>
</evidence>
<dbReference type="CDD" id="cd06587">
    <property type="entry name" value="VOC"/>
    <property type="match status" value="1"/>
</dbReference>
<sequence>TDKTIRRSDVMNFVYNPLHFRSEDPDAAAKFYCDNFGAKITSERPMSTTKSIQIELNGHHLMTISGRAEGEDPVPGSNEPRYGLDHFGFEVDNMEEAAAHLHGNNANFICEPWKMPSGTTVAFIQAPDNVSVEIIQRAK</sequence>
<dbReference type="PANTHER" id="PTHR43048:SF3">
    <property type="entry name" value="METHYLMALONYL-COA EPIMERASE, MITOCHONDRIAL"/>
    <property type="match status" value="1"/>
</dbReference>
<accession>A0A382ZQR7</accession>
<dbReference type="PANTHER" id="PTHR43048">
    <property type="entry name" value="METHYLMALONYL-COA EPIMERASE"/>
    <property type="match status" value="1"/>
</dbReference>
<evidence type="ECO:0000313" key="3">
    <source>
        <dbReference type="EMBL" id="SVD97395.1"/>
    </source>
</evidence>
<dbReference type="InterPro" id="IPR004360">
    <property type="entry name" value="Glyas_Fos-R_dOase_dom"/>
</dbReference>
<dbReference type="Pfam" id="PF00903">
    <property type="entry name" value="Glyoxalase"/>
    <property type="match status" value="1"/>
</dbReference>
<gene>
    <name evidence="3" type="ORF">METZ01_LOCUS450249</name>
</gene>
<dbReference type="AlphaFoldDB" id="A0A382ZQR7"/>
<dbReference type="GO" id="GO:0004493">
    <property type="term" value="F:methylmalonyl-CoA epimerase activity"/>
    <property type="evidence" value="ECO:0007669"/>
    <property type="project" value="TreeGrafter"/>
</dbReference>
<name>A0A382ZQR7_9ZZZZ</name>
<reference evidence="3" key="1">
    <citation type="submission" date="2018-05" db="EMBL/GenBank/DDBJ databases">
        <authorList>
            <person name="Lanie J.A."/>
            <person name="Ng W.-L."/>
            <person name="Kazmierczak K.M."/>
            <person name="Andrzejewski T.M."/>
            <person name="Davidsen T.M."/>
            <person name="Wayne K.J."/>
            <person name="Tettelin H."/>
            <person name="Glass J.I."/>
            <person name="Rusch D."/>
            <person name="Podicherti R."/>
            <person name="Tsui H.-C.T."/>
            <person name="Winkler M.E."/>
        </authorList>
    </citation>
    <scope>NUCLEOTIDE SEQUENCE</scope>
</reference>
<proteinExistence type="predicted"/>
<dbReference type="GO" id="GO:0046872">
    <property type="term" value="F:metal ion binding"/>
    <property type="evidence" value="ECO:0007669"/>
    <property type="project" value="UniProtKB-KW"/>
</dbReference>
<feature type="domain" description="VOC" evidence="2">
    <location>
        <begin position="14"/>
        <end position="137"/>
    </location>
</feature>
<organism evidence="3">
    <name type="scientific">marine metagenome</name>
    <dbReference type="NCBI Taxonomy" id="408172"/>
    <lineage>
        <taxon>unclassified sequences</taxon>
        <taxon>metagenomes</taxon>
        <taxon>ecological metagenomes</taxon>
    </lineage>
</organism>
<feature type="non-terminal residue" evidence="3">
    <location>
        <position position="1"/>
    </location>
</feature>
<protein>
    <recommendedName>
        <fullName evidence="2">VOC domain-containing protein</fullName>
    </recommendedName>
</protein>
<dbReference type="InterPro" id="IPR037523">
    <property type="entry name" value="VOC_core"/>
</dbReference>
<dbReference type="InterPro" id="IPR051785">
    <property type="entry name" value="MMCE/EMCE_epimerase"/>
</dbReference>